<keyword evidence="3" id="KW-1185">Reference proteome</keyword>
<organism evidence="2 3">
    <name type="scientific">Mycena rosella</name>
    <name type="common">Pink bonnet</name>
    <name type="synonym">Agaricus rosellus</name>
    <dbReference type="NCBI Taxonomy" id="1033263"/>
    <lineage>
        <taxon>Eukaryota</taxon>
        <taxon>Fungi</taxon>
        <taxon>Dikarya</taxon>
        <taxon>Basidiomycota</taxon>
        <taxon>Agaricomycotina</taxon>
        <taxon>Agaricomycetes</taxon>
        <taxon>Agaricomycetidae</taxon>
        <taxon>Agaricales</taxon>
        <taxon>Marasmiineae</taxon>
        <taxon>Mycenaceae</taxon>
        <taxon>Mycena</taxon>
    </lineage>
</organism>
<feature type="region of interest" description="Disordered" evidence="1">
    <location>
        <begin position="51"/>
        <end position="188"/>
    </location>
</feature>
<feature type="compositionally biased region" description="Polar residues" evidence="1">
    <location>
        <begin position="89"/>
        <end position="110"/>
    </location>
</feature>
<feature type="compositionally biased region" description="Polar residues" evidence="1">
    <location>
        <begin position="163"/>
        <end position="188"/>
    </location>
</feature>
<evidence type="ECO:0000313" key="2">
    <source>
        <dbReference type="EMBL" id="KAJ7694556.1"/>
    </source>
</evidence>
<protein>
    <submittedName>
        <fullName evidence="2">Uncharacterized protein</fullName>
    </submittedName>
</protein>
<dbReference type="EMBL" id="JARKIE010000041">
    <property type="protein sequence ID" value="KAJ7694556.1"/>
    <property type="molecule type" value="Genomic_DNA"/>
</dbReference>
<feature type="compositionally biased region" description="Basic and acidic residues" evidence="1">
    <location>
        <begin position="121"/>
        <end position="131"/>
    </location>
</feature>
<evidence type="ECO:0000256" key="1">
    <source>
        <dbReference type="SAM" id="MobiDB-lite"/>
    </source>
</evidence>
<accession>A0AAD7DM45</accession>
<proteinExistence type="predicted"/>
<feature type="region of interest" description="Disordered" evidence="1">
    <location>
        <begin position="417"/>
        <end position="452"/>
    </location>
</feature>
<gene>
    <name evidence="2" type="ORF">B0H17DRAFT_1131862</name>
</gene>
<name>A0AAD7DM45_MYCRO</name>
<dbReference type="AlphaFoldDB" id="A0AAD7DM45"/>
<comment type="caution">
    <text evidence="2">The sequence shown here is derived from an EMBL/GenBank/DDBJ whole genome shotgun (WGS) entry which is preliminary data.</text>
</comment>
<reference evidence="2" key="1">
    <citation type="submission" date="2023-03" db="EMBL/GenBank/DDBJ databases">
        <title>Massive genome expansion in bonnet fungi (Mycena s.s.) driven by repeated elements and novel gene families across ecological guilds.</title>
        <authorList>
            <consortium name="Lawrence Berkeley National Laboratory"/>
            <person name="Harder C.B."/>
            <person name="Miyauchi S."/>
            <person name="Viragh M."/>
            <person name="Kuo A."/>
            <person name="Thoen E."/>
            <person name="Andreopoulos B."/>
            <person name="Lu D."/>
            <person name="Skrede I."/>
            <person name="Drula E."/>
            <person name="Henrissat B."/>
            <person name="Morin E."/>
            <person name="Kohler A."/>
            <person name="Barry K."/>
            <person name="LaButti K."/>
            <person name="Morin E."/>
            <person name="Salamov A."/>
            <person name="Lipzen A."/>
            <person name="Mereny Z."/>
            <person name="Hegedus B."/>
            <person name="Baldrian P."/>
            <person name="Stursova M."/>
            <person name="Weitz H."/>
            <person name="Taylor A."/>
            <person name="Grigoriev I.V."/>
            <person name="Nagy L.G."/>
            <person name="Martin F."/>
            <person name="Kauserud H."/>
        </authorList>
    </citation>
    <scope>NUCLEOTIDE SEQUENCE</scope>
    <source>
        <strain evidence="2">CBHHK067</strain>
    </source>
</reference>
<sequence>MAKATTPKVDTYARPQAPAKWIRELVADVGSRHGARELADCRCFVVRQGVSGSESLRGSLAPVLTGGDYTQVSDPPNSLRPRGFPSPARNASENMAPRATQSGSQINSGAQLPRSRPPTQPEKERLNDRRQSGAQAAHSGAPIQPPKDKLSERISTHIKESGSQRYSGSQGAPSTSFTQSGGKTGRQTQRSLFNDASSAPIPLHPLPGLASPAAAPLPVTRSPRNTALLGRLRILWFSTLHSSRKDHRTPGIFQRARRPTQSTYHRWCQLRTPPSCIPPLDGEAARDSIALKYPTFVEKGLSARQRQGFLDSIAPKYLTFVEKVEIADLLETHLDNTATGFRPVKIQAVSIPRPPEGLVNVLGQHTCSYVHIKKHMRIADDNEYFDIVDYIESEIPRFLEVEKLVEEQDDLQVQTVIESPIPGRPASRPTRNAAQRTRTPSSQPPRHECPRQRMYPAADVPPSVAALLADYGIEELGPAFLFLGVQTDEKFASMVASEKARSRFLAGAPPLQLGVRRSKA</sequence>
<dbReference type="Proteomes" id="UP001221757">
    <property type="component" value="Unassembled WGS sequence"/>
</dbReference>
<evidence type="ECO:0000313" key="3">
    <source>
        <dbReference type="Proteomes" id="UP001221757"/>
    </source>
</evidence>
<feature type="compositionally biased region" description="Basic and acidic residues" evidence="1">
    <location>
        <begin position="146"/>
        <end position="162"/>
    </location>
</feature>
<feature type="compositionally biased region" description="Polar residues" evidence="1">
    <location>
        <begin position="429"/>
        <end position="441"/>
    </location>
</feature>